<dbReference type="Proteomes" id="UP001060215">
    <property type="component" value="Chromosome 4"/>
</dbReference>
<evidence type="ECO:0000313" key="1">
    <source>
        <dbReference type="EMBL" id="KAI8013771.1"/>
    </source>
</evidence>
<accession>A0ACC0HKX4</accession>
<protein>
    <submittedName>
        <fullName evidence="1">Ribonuclease H protein</fullName>
    </submittedName>
</protein>
<dbReference type="EMBL" id="CM045761">
    <property type="protein sequence ID" value="KAI8013771.1"/>
    <property type="molecule type" value="Genomic_DNA"/>
</dbReference>
<sequence>MELKREREGKPISTEETDLLRRSTKKIKRRWEDGSLEEIDDDGGGSFGMNFGEAREVSHTNSRLPGSSFMEAITSNHTKLWYQGDNDNEETTLHEAADTEMVPGCPRITVPPEELLTLRAPWRKALIVKVLGRAIGYRLLTQRMKQIWQLQQSLNVVDVGEGYYLVRFTCKADYVYVLLDGPWVILGHYLTVSKWHLDFRPLANELPSTMVWIRFLGVPIEYFNENLLLRLGSLVGRKQISLQRMHQEGDLLGSVLSLTSRMLWFPRAPAVDSLHTGIESGQKFGPWMLAQSRSRGTVGRARRTSSDKMDNLSFSGNSGRRTVGPASAYSTVQKGGSGTRRESQNGHSLAAHPVTLHPIPPIPSLPIDQMVTTVLGQQPDILPNSSHSLLVNQCNPADGASCPSYSDEEIVQFRDASYLTLDEQGPCSNFTEQRSRNDANAQTICELVRSHDPIILVLLETRVASQKAKRIIRRTRLSDMFFSLPLAVWIDVNMGKPPWTDVTSRNWALIFMAAISSLWFWRNQQLHDSDFQEPFQPVELIHGRVQEFQLHSDKTLHRKDATTIHMVWQHPPLGWVKLNVDGAVCQRTSQAACGGLLRNAQRQWLCGFK</sequence>
<organism evidence="1 2">
    <name type="scientific">Camellia lanceoleosa</name>
    <dbReference type="NCBI Taxonomy" id="1840588"/>
    <lineage>
        <taxon>Eukaryota</taxon>
        <taxon>Viridiplantae</taxon>
        <taxon>Streptophyta</taxon>
        <taxon>Embryophyta</taxon>
        <taxon>Tracheophyta</taxon>
        <taxon>Spermatophyta</taxon>
        <taxon>Magnoliopsida</taxon>
        <taxon>eudicotyledons</taxon>
        <taxon>Gunneridae</taxon>
        <taxon>Pentapetalae</taxon>
        <taxon>asterids</taxon>
        <taxon>Ericales</taxon>
        <taxon>Theaceae</taxon>
        <taxon>Camellia</taxon>
    </lineage>
</organism>
<reference evidence="1 2" key="1">
    <citation type="journal article" date="2022" name="Plant J.">
        <title>Chromosome-level genome of Camellia lanceoleosa provides a valuable resource for understanding genome evolution and self-incompatibility.</title>
        <authorList>
            <person name="Gong W."/>
            <person name="Xiao S."/>
            <person name="Wang L."/>
            <person name="Liao Z."/>
            <person name="Chang Y."/>
            <person name="Mo W."/>
            <person name="Hu G."/>
            <person name="Li W."/>
            <person name="Zhao G."/>
            <person name="Zhu H."/>
            <person name="Hu X."/>
            <person name="Ji K."/>
            <person name="Xiang X."/>
            <person name="Song Q."/>
            <person name="Yuan D."/>
            <person name="Jin S."/>
            <person name="Zhang L."/>
        </authorList>
    </citation>
    <scope>NUCLEOTIDE SEQUENCE [LARGE SCALE GENOMIC DNA]</scope>
    <source>
        <strain evidence="1">SQ_2022a</strain>
    </source>
</reference>
<keyword evidence="2" id="KW-1185">Reference proteome</keyword>
<comment type="caution">
    <text evidence="1">The sequence shown here is derived from an EMBL/GenBank/DDBJ whole genome shotgun (WGS) entry which is preliminary data.</text>
</comment>
<name>A0ACC0HKX4_9ERIC</name>
<gene>
    <name evidence="1" type="ORF">LOK49_LG05G00150</name>
</gene>
<proteinExistence type="predicted"/>
<evidence type="ECO:0000313" key="2">
    <source>
        <dbReference type="Proteomes" id="UP001060215"/>
    </source>
</evidence>